<organism evidence="2 3">
    <name type="scientific">Paramuricea clavata</name>
    <name type="common">Red gorgonian</name>
    <name type="synonym">Violescent sea-whip</name>
    <dbReference type="NCBI Taxonomy" id="317549"/>
    <lineage>
        <taxon>Eukaryota</taxon>
        <taxon>Metazoa</taxon>
        <taxon>Cnidaria</taxon>
        <taxon>Anthozoa</taxon>
        <taxon>Octocorallia</taxon>
        <taxon>Malacalcyonacea</taxon>
        <taxon>Plexauridae</taxon>
        <taxon>Paramuricea</taxon>
    </lineage>
</organism>
<dbReference type="PANTHER" id="PTHR34239:SF2">
    <property type="entry name" value="TRANSPOSABLE ELEMENT P TRANSPOSASE_THAP9 CONSERVED DOMAIN-CONTAINING PROTEIN"/>
    <property type="match status" value="1"/>
</dbReference>
<evidence type="ECO:0000313" key="2">
    <source>
        <dbReference type="EMBL" id="CAB4006640.1"/>
    </source>
</evidence>
<dbReference type="OrthoDB" id="5983959at2759"/>
<sequence>MSKASVSSVSICAEQSSRPIDPPVSDLDLDSTIDENFDQSAVNRAILMSLNRLNENFTSFTEQYQEDDVEIDSQPTDDHVENPENVDIQADIDSLIQSGGQVDRVSADITNANANEAEILQYEQQLDLNVDVKGPAISQKIGDLVNKLRLQRVSQDQAKAIAKRHNTPENVQLCLPKCEPSIWNEIPGKARVTDIKFQSTQAALLGSINCQLEATNSLLSANVSKDVLNSCLDGLTLAMTANYELNQRRRDAIRPQFKAEFAKGLCSTTSPADEFLFGGDTAKRVKRDGRVQQTQSV</sequence>
<reference evidence="2" key="1">
    <citation type="submission" date="2020-04" db="EMBL/GenBank/DDBJ databases">
        <authorList>
            <person name="Alioto T."/>
            <person name="Alioto T."/>
            <person name="Gomez Garrido J."/>
        </authorList>
    </citation>
    <scope>NUCLEOTIDE SEQUENCE</scope>
    <source>
        <strain evidence="2">A484AB</strain>
    </source>
</reference>
<proteinExistence type="predicted"/>
<feature type="compositionally biased region" description="Polar residues" evidence="1">
    <location>
        <begin position="1"/>
        <end position="18"/>
    </location>
</feature>
<accession>A0A6S7HTJ3</accession>
<name>A0A6S7HTJ3_PARCT</name>
<comment type="caution">
    <text evidence="2">The sequence shown here is derived from an EMBL/GenBank/DDBJ whole genome shotgun (WGS) entry which is preliminary data.</text>
</comment>
<evidence type="ECO:0000313" key="3">
    <source>
        <dbReference type="Proteomes" id="UP001152795"/>
    </source>
</evidence>
<dbReference type="AlphaFoldDB" id="A0A6S7HTJ3"/>
<keyword evidence="3" id="KW-1185">Reference proteome</keyword>
<dbReference type="EMBL" id="CACRXK020005561">
    <property type="protein sequence ID" value="CAB4006640.1"/>
    <property type="molecule type" value="Genomic_DNA"/>
</dbReference>
<dbReference type="PANTHER" id="PTHR34239">
    <property type="entry name" value="APPLE DOMAIN-CONTAINING PROTEIN"/>
    <property type="match status" value="1"/>
</dbReference>
<gene>
    <name evidence="2" type="ORF">PACLA_8A052829</name>
</gene>
<protein>
    <submittedName>
        <fullName evidence="2">Uncharacterized protein</fullName>
    </submittedName>
</protein>
<feature type="region of interest" description="Disordered" evidence="1">
    <location>
        <begin position="1"/>
        <end position="25"/>
    </location>
</feature>
<evidence type="ECO:0000256" key="1">
    <source>
        <dbReference type="SAM" id="MobiDB-lite"/>
    </source>
</evidence>
<dbReference type="Proteomes" id="UP001152795">
    <property type="component" value="Unassembled WGS sequence"/>
</dbReference>